<proteinExistence type="predicted"/>
<feature type="chain" id="PRO_5001836223" evidence="1">
    <location>
        <begin position="18"/>
        <end position="46"/>
    </location>
</feature>
<geneLocation type="plasmid" evidence="2">
    <name>pMOC2</name>
</geneLocation>
<dbReference type="AlphaFoldDB" id="A0A088B2H6"/>
<keyword evidence="1" id="KW-0732">Signal</keyword>
<sequence length="46" mass="4767">MRKICTLCLLLAVISLASPQPGTKGSGLSTLPAPVLMADIGRWTNA</sequence>
<feature type="signal peptide" evidence="1">
    <location>
        <begin position="1"/>
        <end position="17"/>
    </location>
</feature>
<accession>A0A088B2H6</accession>
<reference evidence="2" key="1">
    <citation type="journal article" date="2014" name="PLoS ONE">
        <title>Genome Information of Methylobacterium oryzae, a Plant-Probiotic Methylotroph in the Phyllosphere.</title>
        <authorList>
            <person name="Kwak M.J."/>
            <person name="Jeong H."/>
            <person name="Madhaiyan M."/>
            <person name="Lee Y."/>
            <person name="Sa T.M."/>
            <person name="Oh T.K."/>
            <person name="Kim J.F."/>
        </authorList>
    </citation>
    <scope>NUCLEOTIDE SEQUENCE</scope>
    <source>
        <strain evidence="2">CBMB20</strain>
        <plasmid evidence="2">pMOC2</plasmid>
    </source>
</reference>
<protein>
    <submittedName>
        <fullName evidence="2">Protein of unassigned function</fullName>
    </submittedName>
</protein>
<name>A0A088B2H6_9HYPH</name>
<keyword evidence="2" id="KW-0614">Plasmid</keyword>
<gene>
    <name evidence="2" type="ORF">MOC_2p0029</name>
</gene>
<evidence type="ECO:0000256" key="1">
    <source>
        <dbReference type="SAM" id="SignalP"/>
    </source>
</evidence>
<evidence type="ECO:0000313" key="2">
    <source>
        <dbReference type="EMBL" id="AGO88408.1"/>
    </source>
</evidence>
<dbReference type="EMBL" id="JX627581">
    <property type="protein sequence ID" value="AGO88408.1"/>
    <property type="molecule type" value="Genomic_DNA"/>
</dbReference>
<organism evidence="2">
    <name type="scientific">Methylobacterium oryzae CBMB20</name>
    <dbReference type="NCBI Taxonomy" id="693986"/>
    <lineage>
        <taxon>Bacteria</taxon>
        <taxon>Pseudomonadati</taxon>
        <taxon>Pseudomonadota</taxon>
        <taxon>Alphaproteobacteria</taxon>
        <taxon>Hyphomicrobiales</taxon>
        <taxon>Methylobacteriaceae</taxon>
        <taxon>Methylobacterium</taxon>
    </lineage>
</organism>